<gene>
    <name evidence="2" type="ORF">ENR47_02645</name>
</gene>
<dbReference type="AlphaFoldDB" id="A0A832H1S3"/>
<feature type="transmembrane region" description="Helical" evidence="1">
    <location>
        <begin position="189"/>
        <end position="212"/>
    </location>
</feature>
<sequence length="241" mass="26547">MYSLTKFTLSDMTECGAVLRKLSAGAKSMEEVADRVVHHLYSSFWDEQTGESVLALVRFFKTHPYADLSESLRTIAQTMAGEHTVFPTTQCLTLLATTGQRPEWQSRQASVGHQAIPLVSEQLVAQSPMISQLIQQFGLDISTVLSPDPELLVDLEQTTFNVFHVADAIASPYVPAQDNFVLPYGIRSVLGFGGMLPSGNLIAIILFSKIFISRDTAEMFKTLALNVKMAALPFDRGRVFA</sequence>
<evidence type="ECO:0000256" key="1">
    <source>
        <dbReference type="SAM" id="Phobius"/>
    </source>
</evidence>
<evidence type="ECO:0000313" key="2">
    <source>
        <dbReference type="EMBL" id="HGW93173.1"/>
    </source>
</evidence>
<accession>A0A832H1S3</accession>
<keyword evidence="1" id="KW-0812">Transmembrane</keyword>
<dbReference type="EMBL" id="DSRD01000175">
    <property type="protein sequence ID" value="HGW93173.1"/>
    <property type="molecule type" value="Genomic_DNA"/>
</dbReference>
<proteinExistence type="predicted"/>
<name>A0A832H1S3_9CYAN</name>
<reference evidence="2" key="1">
    <citation type="journal article" date="2020" name="mSystems">
        <title>Genome- and Community-Level Interaction Insights into Carbon Utilization and Element Cycling Functions of Hydrothermarchaeota in Hydrothermal Sediment.</title>
        <authorList>
            <person name="Zhou Z."/>
            <person name="Liu Y."/>
            <person name="Xu W."/>
            <person name="Pan J."/>
            <person name="Luo Z.H."/>
            <person name="Li M."/>
        </authorList>
    </citation>
    <scope>NUCLEOTIDE SEQUENCE [LARGE SCALE GENOMIC DNA]</scope>
    <source>
        <strain evidence="2">SpSt-402</strain>
    </source>
</reference>
<keyword evidence="1" id="KW-1133">Transmembrane helix</keyword>
<comment type="caution">
    <text evidence="2">The sequence shown here is derived from an EMBL/GenBank/DDBJ whole genome shotgun (WGS) entry which is preliminary data.</text>
</comment>
<keyword evidence="1" id="KW-0472">Membrane</keyword>
<protein>
    <submittedName>
        <fullName evidence="2">Uncharacterized protein</fullName>
    </submittedName>
</protein>
<organism evidence="2">
    <name type="scientific">Oscillatoriales cyanobacterium SpSt-402</name>
    <dbReference type="NCBI Taxonomy" id="2282168"/>
    <lineage>
        <taxon>Bacteria</taxon>
        <taxon>Bacillati</taxon>
        <taxon>Cyanobacteriota</taxon>
        <taxon>Cyanophyceae</taxon>
        <taxon>Oscillatoriophycideae</taxon>
        <taxon>Oscillatoriales</taxon>
    </lineage>
</organism>